<sequence>MSDKRRSLGYAARRWAAVLSSCLVPGAGHLIMGRHARGLLLMAVAVLDAAMIVRLADAAGGKHLLLIVYLGIALPVLYFYGVFDILQTTASNHTDDRAEHTSDSGQNDDDSSYKQRVRNAIAIVAAGLVLTSLLVTPDKLRPVLDAIGGYGTPILLTAVAVTILLRKRSGGPRLGRWTAVVATTATAGLLLYDEWTGHESIASLGTWWPILFVLIGIELLVHTLRRRKPMPRLTADASGLIWAAVIAITAYSITQYAELPYRWLDQWAAQRNGYSNFSEEKGFNFAKPDITADRVEDMKRITVDNPNGSVSFKRGTEEQIIVESTVWIDSGDKLTAEAAADQTLVELTVGEETTIVTKSVGFGDKGDRRPRVNLTVYLPPSLADAPPPPPQQDMTQAPSGETGTGQALSTEASDTNQAAAETVDSLTDQSENTSSDQPAISVDSELAAESTEEAAVDQANPSDSDQPPPSTDGEAPTTEEAPVVPTLDVHVAVQLGDVDINGITAPIGLSIEVGDGRIQAVDITGNVSARTVNGSIELSRIAGDITASVSNGAIDVKQASGNVTASTANGGIHLNEVAHDVEVDTKNGEIAIHEAGGRVKADTLNGSIEVFSGTVGGDWDIVGLVGDIRLKLPIAADYELNGTVTFGTIDMKPGLPLTTTKKTVRGTAGSGEHRIYINANNSISIAPY</sequence>
<keyword evidence="2" id="KW-0812">Transmembrane</keyword>
<evidence type="ECO:0000256" key="1">
    <source>
        <dbReference type="SAM" id="MobiDB-lite"/>
    </source>
</evidence>
<dbReference type="InterPro" id="IPR025164">
    <property type="entry name" value="Toastrack_DUF4097"/>
</dbReference>
<feature type="transmembrane region" description="Helical" evidence="2">
    <location>
        <begin position="117"/>
        <end position="135"/>
    </location>
</feature>
<dbReference type="RefSeq" id="WP_191205707.1">
    <property type="nucleotide sequence ID" value="NZ_JACXZA010000006.1"/>
</dbReference>
<feature type="transmembrane region" description="Helical" evidence="2">
    <location>
        <begin position="233"/>
        <end position="253"/>
    </location>
</feature>
<feature type="transmembrane region" description="Helical" evidence="2">
    <location>
        <begin position="63"/>
        <end position="83"/>
    </location>
</feature>
<protein>
    <submittedName>
        <fullName evidence="4">DUF4097 family beta strand repeat protein</fullName>
    </submittedName>
</protein>
<feature type="transmembrane region" description="Helical" evidence="2">
    <location>
        <begin position="204"/>
        <end position="221"/>
    </location>
</feature>
<feature type="region of interest" description="Disordered" evidence="1">
    <location>
        <begin position="378"/>
        <end position="482"/>
    </location>
</feature>
<feature type="domain" description="DUF4097" evidence="3">
    <location>
        <begin position="544"/>
        <end position="680"/>
    </location>
</feature>
<proteinExistence type="predicted"/>
<comment type="caution">
    <text evidence="4">The sequence shown here is derived from an EMBL/GenBank/DDBJ whole genome shotgun (WGS) entry which is preliminary data.</text>
</comment>
<name>A0ABR8N1Y4_9BACL</name>
<gene>
    <name evidence="4" type="ORF">H8B09_21690</name>
</gene>
<keyword evidence="2" id="KW-0472">Membrane</keyword>
<feature type="transmembrane region" description="Helical" evidence="2">
    <location>
        <begin position="174"/>
        <end position="192"/>
    </location>
</feature>
<dbReference type="Pfam" id="PF13349">
    <property type="entry name" value="DUF4097"/>
    <property type="match status" value="1"/>
</dbReference>
<feature type="compositionally biased region" description="Polar residues" evidence="1">
    <location>
        <begin position="394"/>
        <end position="438"/>
    </location>
</feature>
<accession>A0ABR8N1Y4</accession>
<organism evidence="4 5">
    <name type="scientific">Paenibacillus terricola</name>
    <dbReference type="NCBI Taxonomy" id="2763503"/>
    <lineage>
        <taxon>Bacteria</taxon>
        <taxon>Bacillati</taxon>
        <taxon>Bacillota</taxon>
        <taxon>Bacilli</taxon>
        <taxon>Bacillales</taxon>
        <taxon>Paenibacillaceae</taxon>
        <taxon>Paenibacillus</taxon>
    </lineage>
</organism>
<evidence type="ECO:0000259" key="3">
    <source>
        <dbReference type="Pfam" id="PF13349"/>
    </source>
</evidence>
<evidence type="ECO:0000256" key="2">
    <source>
        <dbReference type="SAM" id="Phobius"/>
    </source>
</evidence>
<reference evidence="4 5" key="1">
    <citation type="submission" date="2020-09" db="EMBL/GenBank/DDBJ databases">
        <title>Paenibacillus sp. strain PR3 16S rRNA gene Genome sequencing and assembly.</title>
        <authorList>
            <person name="Kim J."/>
        </authorList>
    </citation>
    <scope>NUCLEOTIDE SEQUENCE [LARGE SCALE GENOMIC DNA]</scope>
    <source>
        <strain evidence="4 5">PR3</strain>
    </source>
</reference>
<dbReference type="EMBL" id="JACXZA010000006">
    <property type="protein sequence ID" value="MBD3921397.1"/>
    <property type="molecule type" value="Genomic_DNA"/>
</dbReference>
<keyword evidence="2" id="KW-1133">Transmembrane helix</keyword>
<dbReference type="Proteomes" id="UP000609346">
    <property type="component" value="Unassembled WGS sequence"/>
</dbReference>
<feature type="transmembrane region" description="Helical" evidence="2">
    <location>
        <begin position="39"/>
        <end position="57"/>
    </location>
</feature>
<keyword evidence="5" id="KW-1185">Reference proteome</keyword>
<feature type="transmembrane region" description="Helical" evidence="2">
    <location>
        <begin position="147"/>
        <end position="165"/>
    </location>
</feature>
<evidence type="ECO:0000313" key="4">
    <source>
        <dbReference type="EMBL" id="MBD3921397.1"/>
    </source>
</evidence>
<evidence type="ECO:0000313" key="5">
    <source>
        <dbReference type="Proteomes" id="UP000609346"/>
    </source>
</evidence>